<name>A0A1Y5SPQ5_9RHOB</name>
<dbReference type="Gene3D" id="3.90.550.10">
    <property type="entry name" value="Spore Coat Polysaccharide Biosynthesis Protein SpsA, Chain A"/>
    <property type="match status" value="1"/>
</dbReference>
<gene>
    <name evidence="1" type="ORF">PAM7971_02186</name>
</gene>
<dbReference type="RefSeq" id="WP_085849318.1">
    <property type="nucleotide sequence ID" value="NZ_FNZV01000005.1"/>
</dbReference>
<proteinExistence type="predicted"/>
<evidence type="ECO:0000313" key="1">
    <source>
        <dbReference type="EMBL" id="SLN45342.1"/>
    </source>
</evidence>
<organism evidence="1 2">
    <name type="scientific">Pacificibacter marinus</name>
    <dbReference type="NCBI Taxonomy" id="658057"/>
    <lineage>
        <taxon>Bacteria</taxon>
        <taxon>Pseudomonadati</taxon>
        <taxon>Pseudomonadota</taxon>
        <taxon>Alphaproteobacteria</taxon>
        <taxon>Rhodobacterales</taxon>
        <taxon>Roseobacteraceae</taxon>
        <taxon>Pacificibacter</taxon>
    </lineage>
</organism>
<dbReference type="GO" id="GO:0016740">
    <property type="term" value="F:transferase activity"/>
    <property type="evidence" value="ECO:0007669"/>
    <property type="project" value="UniProtKB-KW"/>
</dbReference>
<dbReference type="STRING" id="658057.SAMN04488032_105139"/>
<keyword evidence="2" id="KW-1185">Reference proteome</keyword>
<accession>A0A1Y5SPQ5</accession>
<dbReference type="Pfam" id="PF11397">
    <property type="entry name" value="GlcNAc"/>
    <property type="match status" value="2"/>
</dbReference>
<dbReference type="AlphaFoldDB" id="A0A1Y5SPQ5"/>
<dbReference type="OrthoDB" id="20930at2"/>
<dbReference type="InterPro" id="IPR029044">
    <property type="entry name" value="Nucleotide-diphossugar_trans"/>
</dbReference>
<dbReference type="SUPFAM" id="SSF53448">
    <property type="entry name" value="Nucleotide-diphospho-sugar transferases"/>
    <property type="match status" value="1"/>
</dbReference>
<dbReference type="EMBL" id="FWFW01000006">
    <property type="protein sequence ID" value="SLN45342.1"/>
    <property type="molecule type" value="Genomic_DNA"/>
</dbReference>
<dbReference type="InterPro" id="IPR021067">
    <property type="entry name" value="Glycosyltransferase"/>
</dbReference>
<dbReference type="PANTHER" id="PTHR34496">
    <property type="entry name" value="GLCNAC TRANSFERASE-RELATED"/>
    <property type="match status" value="1"/>
</dbReference>
<dbReference type="Proteomes" id="UP000193307">
    <property type="component" value="Unassembled WGS sequence"/>
</dbReference>
<keyword evidence="1" id="KW-0808">Transferase</keyword>
<protein>
    <submittedName>
        <fullName evidence="1">Glycosyltransferase (GlcNAc)</fullName>
    </submittedName>
</protein>
<evidence type="ECO:0000313" key="2">
    <source>
        <dbReference type="Proteomes" id="UP000193307"/>
    </source>
</evidence>
<dbReference type="PANTHER" id="PTHR34496:SF10">
    <property type="entry name" value="GLCNAC TRANSFERASE"/>
    <property type="match status" value="1"/>
</dbReference>
<reference evidence="1 2" key="1">
    <citation type="submission" date="2017-03" db="EMBL/GenBank/DDBJ databases">
        <authorList>
            <person name="Afonso C.L."/>
            <person name="Miller P.J."/>
            <person name="Scott M.A."/>
            <person name="Spackman E."/>
            <person name="Goraichik I."/>
            <person name="Dimitrov K.M."/>
            <person name="Suarez D.L."/>
            <person name="Swayne D.E."/>
        </authorList>
    </citation>
    <scope>NUCLEOTIDE SEQUENCE [LARGE SCALE GENOMIC DNA]</scope>
    <source>
        <strain evidence="1 2">CECT 7971</strain>
    </source>
</reference>
<sequence length="332" mass="37668">MVSIPHANPQNKRPRIFISIASFCDPLLIFTVRNAVKMAQHPERLCFGIVDQSQTSSEADLPAGPWRIASLHVPPHQSRGACWARSLAMTFYAGEEYFFQIDSHSCFDQGWDVTLIDALETIAQRNQNPKVILSTRPFAFEIDETQTIKTTRFTDCTLKLVPKKSELHLSDPVLSFACYNSKQMNDLQGFQISAANVFTRGSFVEEVPYDPFFYFHGEEQNISIRAITSGWDIWHPNAVPLYHLYKKRSTGEAPLHWDPQFEAQRNEKWTELRSRARTRLSQLISGRLNGVYGLGSVRTMQDYLQLSGLTLIPNTPATNHTPAIQAVPVRPS</sequence>